<evidence type="ECO:0000256" key="2">
    <source>
        <dbReference type="ARBA" id="ARBA00023125"/>
    </source>
</evidence>
<dbReference type="Proteomes" id="UP001267426">
    <property type="component" value="Unassembled WGS sequence"/>
</dbReference>
<proteinExistence type="predicted"/>
<accession>A0ABU3BLF6</accession>
<dbReference type="InterPro" id="IPR052362">
    <property type="entry name" value="HTH-GbsR_regulator"/>
</dbReference>
<dbReference type="RefSeq" id="WP_311661050.1">
    <property type="nucleotide sequence ID" value="NZ_JAVRHT010000001.1"/>
</dbReference>
<dbReference type="PANTHER" id="PTHR38465">
    <property type="entry name" value="HTH-TYPE TRANSCRIPTIONAL REGULATOR MJ1563-RELATED"/>
    <property type="match status" value="1"/>
</dbReference>
<evidence type="ECO:0000313" key="5">
    <source>
        <dbReference type="Proteomes" id="UP001267426"/>
    </source>
</evidence>
<dbReference type="Gene3D" id="1.10.10.10">
    <property type="entry name" value="Winged helix-like DNA-binding domain superfamily/Winged helix DNA-binding domain"/>
    <property type="match status" value="1"/>
</dbReference>
<reference evidence="4 5" key="1">
    <citation type="submission" date="2023-09" db="EMBL/GenBank/DDBJ databases">
        <authorList>
            <person name="Rey-Velasco X."/>
        </authorList>
    </citation>
    <scope>NUCLEOTIDE SEQUENCE [LARGE SCALE GENOMIC DNA]</scope>
    <source>
        <strain evidence="4 5">F394</strain>
    </source>
</reference>
<evidence type="ECO:0000313" key="4">
    <source>
        <dbReference type="EMBL" id="MDT0630128.1"/>
    </source>
</evidence>
<evidence type="ECO:0000256" key="3">
    <source>
        <dbReference type="ARBA" id="ARBA00023163"/>
    </source>
</evidence>
<dbReference type="SUPFAM" id="SSF46785">
    <property type="entry name" value="Winged helix' DNA-binding domain"/>
    <property type="match status" value="1"/>
</dbReference>
<keyword evidence="3" id="KW-0804">Transcription</keyword>
<name>A0ABU3BLF6_9BACT</name>
<organism evidence="4 5">
    <name type="scientific">Rubrivirga litoralis</name>
    <dbReference type="NCBI Taxonomy" id="3075598"/>
    <lineage>
        <taxon>Bacteria</taxon>
        <taxon>Pseudomonadati</taxon>
        <taxon>Rhodothermota</taxon>
        <taxon>Rhodothermia</taxon>
        <taxon>Rhodothermales</taxon>
        <taxon>Rubricoccaceae</taxon>
        <taxon>Rubrivirga</taxon>
    </lineage>
</organism>
<dbReference type="InterPro" id="IPR036390">
    <property type="entry name" value="WH_DNA-bd_sf"/>
</dbReference>
<comment type="caution">
    <text evidence="4">The sequence shown here is derived from an EMBL/GenBank/DDBJ whole genome shotgun (WGS) entry which is preliminary data.</text>
</comment>
<keyword evidence="5" id="KW-1185">Reference proteome</keyword>
<dbReference type="PANTHER" id="PTHR38465:SF1">
    <property type="entry name" value="HTH-TYPE TRANSCRIPTIONAL REGULATOR MJ1563-RELATED"/>
    <property type="match status" value="1"/>
</dbReference>
<sequence>MPSPLTPSQRDLVHEFGSIYEQYGSQRLKGLLVGLLLVQPDPLSLDDMAELLGRSKGPISTAVRDLSATGLVRKVDGANARRDYYAAHPDLFLNNFKHNMAIVRKNRRTAEQFLNEMDGDDAHAEALRNLDQMRAFYTLMESFYEDFAERWEAESARLNGRG</sequence>
<dbReference type="InterPro" id="IPR036388">
    <property type="entry name" value="WH-like_DNA-bd_sf"/>
</dbReference>
<protein>
    <submittedName>
        <fullName evidence="4">Transcriptional regulator</fullName>
    </submittedName>
</protein>
<keyword evidence="2" id="KW-0238">DNA-binding</keyword>
<evidence type="ECO:0000256" key="1">
    <source>
        <dbReference type="ARBA" id="ARBA00023015"/>
    </source>
</evidence>
<gene>
    <name evidence="4" type="ORF">RM540_00065</name>
</gene>
<keyword evidence="1" id="KW-0805">Transcription regulation</keyword>
<dbReference type="EMBL" id="JAVRHT010000001">
    <property type="protein sequence ID" value="MDT0630128.1"/>
    <property type="molecule type" value="Genomic_DNA"/>
</dbReference>